<evidence type="ECO:0000259" key="3">
    <source>
        <dbReference type="Pfam" id="PF18962"/>
    </source>
</evidence>
<protein>
    <recommendedName>
        <fullName evidence="3">Secretion system C-terminal sorting domain-containing protein</fullName>
    </recommendedName>
</protein>
<reference evidence="4 5" key="1">
    <citation type="submission" date="2017-06" db="EMBL/GenBank/DDBJ databases">
        <title>Description of Avrilella dinanensis gen. nov. sp. nov.</title>
        <authorList>
            <person name="Leyer C."/>
            <person name="Sassi M."/>
            <person name="Minet J."/>
            <person name="Kayal S."/>
            <person name="Cattoir V."/>
        </authorList>
    </citation>
    <scope>NUCLEOTIDE SEQUENCE [LARGE SCALE GENOMIC DNA]</scope>
    <source>
        <strain evidence="4 5">UR159</strain>
    </source>
</reference>
<dbReference type="InterPro" id="IPR052918">
    <property type="entry name" value="Motility_Chemotaxis_Reg"/>
</dbReference>
<keyword evidence="1 2" id="KW-0732">Signal</keyword>
<comment type="caution">
    <text evidence="4">The sequence shown here is derived from an EMBL/GenBank/DDBJ whole genome shotgun (WGS) entry which is preliminary data.</text>
</comment>
<dbReference type="EMBL" id="NIPO01000001">
    <property type="protein sequence ID" value="PJR04162.1"/>
    <property type="molecule type" value="Genomic_DNA"/>
</dbReference>
<feature type="domain" description="Secretion system C-terminal sorting" evidence="3">
    <location>
        <begin position="513"/>
        <end position="585"/>
    </location>
</feature>
<dbReference type="InterPro" id="IPR026444">
    <property type="entry name" value="Secre_tail"/>
</dbReference>
<gene>
    <name evidence="4" type="ORF">CDL10_06225</name>
</gene>
<proteinExistence type="predicted"/>
<dbReference type="Proteomes" id="UP000231960">
    <property type="component" value="Unassembled WGS sequence"/>
</dbReference>
<organism evidence="4 5">
    <name type="scientific">Avrilella dinanensis</name>
    <dbReference type="NCBI Taxonomy" id="2008672"/>
    <lineage>
        <taxon>Bacteria</taxon>
        <taxon>Pseudomonadati</taxon>
        <taxon>Bacteroidota</taxon>
        <taxon>Flavobacteriia</taxon>
        <taxon>Flavobacteriales</taxon>
        <taxon>Flavobacteriaceae</taxon>
        <taxon>Avrilella</taxon>
    </lineage>
</organism>
<dbReference type="OrthoDB" id="1652165at2"/>
<keyword evidence="5" id="KW-1185">Reference proteome</keyword>
<dbReference type="PANTHER" id="PTHR35580:SF1">
    <property type="entry name" value="PHYTASE-LIKE DOMAIN-CONTAINING PROTEIN"/>
    <property type="match status" value="1"/>
</dbReference>
<evidence type="ECO:0000256" key="2">
    <source>
        <dbReference type="SAM" id="SignalP"/>
    </source>
</evidence>
<evidence type="ECO:0000313" key="4">
    <source>
        <dbReference type="EMBL" id="PJR04162.1"/>
    </source>
</evidence>
<dbReference type="AlphaFoldDB" id="A0A2M9R5L8"/>
<dbReference type="RefSeq" id="WP_100677725.1">
    <property type="nucleotide sequence ID" value="NZ_NIPO01000001.1"/>
</dbReference>
<evidence type="ECO:0000256" key="1">
    <source>
        <dbReference type="ARBA" id="ARBA00022729"/>
    </source>
</evidence>
<dbReference type="Pfam" id="PF18962">
    <property type="entry name" value="Por_Secre_tail"/>
    <property type="match status" value="1"/>
</dbReference>
<dbReference type="NCBIfam" id="TIGR04183">
    <property type="entry name" value="Por_Secre_tail"/>
    <property type="match status" value="1"/>
</dbReference>
<feature type="signal peptide" evidence="2">
    <location>
        <begin position="1"/>
        <end position="18"/>
    </location>
</feature>
<name>A0A2M9R5L8_9FLAO</name>
<accession>A0A2M9R5L8</accession>
<dbReference type="PANTHER" id="PTHR35580">
    <property type="entry name" value="CELL SURFACE GLYCOPROTEIN (S-LAYER PROTEIN)-LIKE PROTEIN"/>
    <property type="match status" value="1"/>
</dbReference>
<evidence type="ECO:0000313" key="5">
    <source>
        <dbReference type="Proteomes" id="UP000231960"/>
    </source>
</evidence>
<sequence length="586" mass="65912">MKKLASLILVFVWISSIAQPFNEYTKNWATYFGGQGTRFTNSFVDSNGDIIAVGEITGGINQVLSDEDYYNSFCTSTLPEFMYNTSLVTPSYANQTIIAKFSPSGNLIKSVYLPFYTMVAKIDSNDNIYIGGSTHTNNLATPNAWNETPFPETVNNYGIMAKLNDDFSINWLTYVPSFSISEFCLDENDNIYGITTTETMNGITTTNAFQENFIYEITDNNEYFENGYLFKLNNQGQLQWATYYGLTRGIAVDYMNGELITSFNRSSLILTQYDADFYTPNAYSQNPSSQIITKFNATTGERTYSTYLDSGIFRIINDGENYYFYGAGSEITLNGLISPNAYQPNFGGMLDLYLGKFDQNINPIWGTYIGGTDVELIFEHQNIIIKDNALYMIGLTTSNFDINSPFPYQNNYAGDNDLLMMKFSLNGDFIWGSFLGGDNQEFYGSIVPVSDDTFYIVGNTYSQTNISTADSYQENISFHPSYPNINFGNGFVAKFAPENDLSVDDFNENSFSIFPNPAKDKVTIIGNFHQNSTIELYNVLGQRVLEEKVNFGSEKTLNLSNIQSGTYFLSITNNNKNSSKHKLIVK</sequence>
<feature type="chain" id="PRO_5014650843" description="Secretion system C-terminal sorting domain-containing protein" evidence="2">
    <location>
        <begin position="19"/>
        <end position="586"/>
    </location>
</feature>